<dbReference type="InterPro" id="IPR018062">
    <property type="entry name" value="HTH_AraC-typ_CS"/>
</dbReference>
<sequence>MNKLEVSKYFPNEQTKLSLYRSDPEDNNCEHSHSFQELVIVEEGHGLHVINGKPIFIQQGDVFFISVNDVHFYDELGTLKLINILINPQVQFVYLTQIEVLLNCIAGSCAANYGWLTPETKMLCKRLIADIFRDEMSTTGNQALKESLFFNLVTTILYAQSQAEYSNTRYKLHKLLSHLQENCFNEIDWQQLANQFHLTQRTASRHIKEVTGLTPENYLKRLRLVSARVKLKETDMTITEVAFLCGFANSNHFTTSYKKVFGVTPSAERKRSGV</sequence>
<keyword evidence="3" id="KW-0010">Activator</keyword>
<dbReference type="InterPro" id="IPR003313">
    <property type="entry name" value="AraC-bd"/>
</dbReference>
<dbReference type="SUPFAM" id="SSF46689">
    <property type="entry name" value="Homeodomain-like"/>
    <property type="match status" value="2"/>
</dbReference>
<evidence type="ECO:0000256" key="1">
    <source>
        <dbReference type="ARBA" id="ARBA00023015"/>
    </source>
</evidence>
<dbReference type="InterPro" id="IPR011051">
    <property type="entry name" value="RmlC_Cupin_sf"/>
</dbReference>
<dbReference type="PRINTS" id="PR00032">
    <property type="entry name" value="HTHARAC"/>
</dbReference>
<organism evidence="7 8">
    <name type="scientific">Buttiauxella brennerae ATCC 51605</name>
    <dbReference type="NCBI Taxonomy" id="1354251"/>
    <lineage>
        <taxon>Bacteria</taxon>
        <taxon>Pseudomonadati</taxon>
        <taxon>Pseudomonadota</taxon>
        <taxon>Gammaproteobacteria</taxon>
        <taxon>Enterobacterales</taxon>
        <taxon>Enterobacteriaceae</taxon>
        <taxon>Buttiauxella</taxon>
    </lineage>
</organism>
<name>A0A1B7IWB1_9ENTR</name>
<dbReference type="Gene3D" id="2.60.120.10">
    <property type="entry name" value="Jelly Rolls"/>
    <property type="match status" value="1"/>
</dbReference>
<keyword evidence="2" id="KW-0238">DNA-binding</keyword>
<dbReference type="SUPFAM" id="SSF51182">
    <property type="entry name" value="RmlC-like cupins"/>
    <property type="match status" value="1"/>
</dbReference>
<evidence type="ECO:0000256" key="2">
    <source>
        <dbReference type="ARBA" id="ARBA00023125"/>
    </source>
</evidence>
<dbReference type="Proteomes" id="UP000078410">
    <property type="component" value="Unassembled WGS sequence"/>
</dbReference>
<dbReference type="AlphaFoldDB" id="A0A1B7IWB1"/>
<reference evidence="7 8" key="1">
    <citation type="submission" date="2016-04" db="EMBL/GenBank/DDBJ databases">
        <title>ATOL: Assembling a taxonomically balanced genome-scale reconstruction of the evolutionary history of the Enterobacteriaceae.</title>
        <authorList>
            <person name="Plunkett G.III."/>
            <person name="Neeno-Eckwall E.C."/>
            <person name="Glasner J.D."/>
            <person name="Perna N.T."/>
        </authorList>
    </citation>
    <scope>NUCLEOTIDE SEQUENCE [LARGE SCALE GENOMIC DNA]</scope>
    <source>
        <strain evidence="7 8">ATCC 51605</strain>
    </source>
</reference>
<evidence type="ECO:0000256" key="3">
    <source>
        <dbReference type="ARBA" id="ARBA00023159"/>
    </source>
</evidence>
<keyword evidence="1" id="KW-0805">Transcription regulation</keyword>
<dbReference type="InterPro" id="IPR009057">
    <property type="entry name" value="Homeodomain-like_sf"/>
</dbReference>
<comment type="caution">
    <text evidence="7">The sequence shown here is derived from an EMBL/GenBank/DDBJ whole genome shotgun (WGS) entry which is preliminary data.</text>
</comment>
<keyword evidence="8" id="KW-1185">Reference proteome</keyword>
<dbReference type="PATRIC" id="fig|1354251.4.peg.727"/>
<dbReference type="GO" id="GO:0043565">
    <property type="term" value="F:sequence-specific DNA binding"/>
    <property type="evidence" value="ECO:0007669"/>
    <property type="project" value="InterPro"/>
</dbReference>
<evidence type="ECO:0000256" key="4">
    <source>
        <dbReference type="ARBA" id="ARBA00023163"/>
    </source>
</evidence>
<dbReference type="EMBL" id="LXER01000006">
    <property type="protein sequence ID" value="OAT34166.1"/>
    <property type="molecule type" value="Genomic_DNA"/>
</dbReference>
<dbReference type="Pfam" id="PF02311">
    <property type="entry name" value="AraC_binding"/>
    <property type="match status" value="1"/>
</dbReference>
<dbReference type="PROSITE" id="PS00041">
    <property type="entry name" value="HTH_ARAC_FAMILY_1"/>
    <property type="match status" value="1"/>
</dbReference>
<dbReference type="PANTHER" id="PTHR43280">
    <property type="entry name" value="ARAC-FAMILY TRANSCRIPTIONAL REGULATOR"/>
    <property type="match status" value="1"/>
</dbReference>
<dbReference type="SMART" id="SM00342">
    <property type="entry name" value="HTH_ARAC"/>
    <property type="match status" value="1"/>
</dbReference>
<dbReference type="InterPro" id="IPR020449">
    <property type="entry name" value="Tscrpt_reg_AraC-type_HTH"/>
</dbReference>
<keyword evidence="4" id="KW-0804">Transcription</keyword>
<dbReference type="InterPro" id="IPR014710">
    <property type="entry name" value="RmlC-like_jellyroll"/>
</dbReference>
<evidence type="ECO:0000313" key="7">
    <source>
        <dbReference type="EMBL" id="OAT34166.1"/>
    </source>
</evidence>
<dbReference type="RefSeq" id="WP_064557353.1">
    <property type="nucleotide sequence ID" value="NZ_LXER01000006.1"/>
</dbReference>
<evidence type="ECO:0000313" key="8">
    <source>
        <dbReference type="Proteomes" id="UP000078410"/>
    </source>
</evidence>
<evidence type="ECO:0000256" key="5">
    <source>
        <dbReference type="ARBA" id="ARBA00044978"/>
    </source>
</evidence>
<dbReference type="Gene3D" id="1.10.10.60">
    <property type="entry name" value="Homeodomain-like"/>
    <property type="match status" value="1"/>
</dbReference>
<feature type="domain" description="HTH araC/xylS-type" evidence="6">
    <location>
        <begin position="173"/>
        <end position="271"/>
    </location>
</feature>
<dbReference type="PROSITE" id="PS01124">
    <property type="entry name" value="HTH_ARAC_FAMILY_2"/>
    <property type="match status" value="1"/>
</dbReference>
<dbReference type="InterPro" id="IPR018060">
    <property type="entry name" value="HTH_AraC"/>
</dbReference>
<evidence type="ECO:0000259" key="6">
    <source>
        <dbReference type="PROSITE" id="PS01124"/>
    </source>
</evidence>
<dbReference type="Pfam" id="PF12833">
    <property type="entry name" value="HTH_18"/>
    <property type="match status" value="1"/>
</dbReference>
<gene>
    <name evidence="7" type="ORF">M975_0708</name>
</gene>
<dbReference type="PANTHER" id="PTHR43280:SF28">
    <property type="entry name" value="HTH-TYPE TRANSCRIPTIONAL ACTIVATOR RHAS"/>
    <property type="match status" value="1"/>
</dbReference>
<accession>A0A1B7IWB1</accession>
<dbReference type="OrthoDB" id="2547276at2"/>
<protein>
    <recommendedName>
        <fullName evidence="5">Arabinose operon regulatory protein</fullName>
    </recommendedName>
</protein>
<dbReference type="GO" id="GO:0003700">
    <property type="term" value="F:DNA-binding transcription factor activity"/>
    <property type="evidence" value="ECO:0007669"/>
    <property type="project" value="InterPro"/>
</dbReference>
<proteinExistence type="predicted"/>